<dbReference type="InterPro" id="IPR014014">
    <property type="entry name" value="RNA_helicase_DEAD_Q_motif"/>
</dbReference>
<evidence type="ECO:0000259" key="9">
    <source>
        <dbReference type="PROSITE" id="PS51195"/>
    </source>
</evidence>
<evidence type="ECO:0000256" key="4">
    <source>
        <dbReference type="ARBA" id="ARBA00022806"/>
    </source>
</evidence>
<evidence type="ECO:0000256" key="3">
    <source>
        <dbReference type="ARBA" id="ARBA00022801"/>
    </source>
</evidence>
<dbReference type="PROSITE" id="PS51194">
    <property type="entry name" value="HELICASE_CTER"/>
    <property type="match status" value="1"/>
</dbReference>
<keyword evidence="5" id="KW-0067">ATP-binding</keyword>
<dbReference type="GO" id="GO:0005524">
    <property type="term" value="F:ATP binding"/>
    <property type="evidence" value="ECO:0007669"/>
    <property type="project" value="UniProtKB-KW"/>
</dbReference>
<dbReference type="GO" id="GO:0003724">
    <property type="term" value="F:RNA helicase activity"/>
    <property type="evidence" value="ECO:0007669"/>
    <property type="project" value="InterPro"/>
</dbReference>
<reference evidence="10" key="1">
    <citation type="submission" date="2018-05" db="EMBL/GenBank/DDBJ databases">
        <authorList>
            <person name="Lanie J.A."/>
            <person name="Ng W.-L."/>
            <person name="Kazmierczak K.M."/>
            <person name="Andrzejewski T.M."/>
            <person name="Davidsen T.M."/>
            <person name="Wayne K.J."/>
            <person name="Tettelin H."/>
            <person name="Glass J.I."/>
            <person name="Rusch D."/>
            <person name="Podicherti R."/>
            <person name="Tsui H.-C.T."/>
            <person name="Winkler M.E."/>
        </authorList>
    </citation>
    <scope>NUCLEOTIDE SEQUENCE</scope>
</reference>
<dbReference type="Gene3D" id="3.40.50.300">
    <property type="entry name" value="P-loop containing nucleotide triphosphate hydrolases"/>
    <property type="match status" value="2"/>
</dbReference>
<evidence type="ECO:0000313" key="10">
    <source>
        <dbReference type="EMBL" id="SVB39291.1"/>
    </source>
</evidence>
<evidence type="ECO:0000256" key="6">
    <source>
        <dbReference type="SAM" id="MobiDB-lite"/>
    </source>
</evidence>
<dbReference type="GO" id="GO:0005829">
    <property type="term" value="C:cytosol"/>
    <property type="evidence" value="ECO:0007669"/>
    <property type="project" value="TreeGrafter"/>
</dbReference>
<dbReference type="PANTHER" id="PTHR47959">
    <property type="entry name" value="ATP-DEPENDENT RNA HELICASE RHLE-RELATED"/>
    <property type="match status" value="1"/>
</dbReference>
<dbReference type="Pfam" id="PF00271">
    <property type="entry name" value="Helicase_C"/>
    <property type="match status" value="1"/>
</dbReference>
<feature type="domain" description="Helicase C-terminal" evidence="8">
    <location>
        <begin position="245"/>
        <end position="393"/>
    </location>
</feature>
<keyword evidence="3" id="KW-0378">Hydrolase</keyword>
<evidence type="ECO:0000259" key="7">
    <source>
        <dbReference type="PROSITE" id="PS51192"/>
    </source>
</evidence>
<evidence type="ECO:0000256" key="2">
    <source>
        <dbReference type="ARBA" id="ARBA00022741"/>
    </source>
</evidence>
<dbReference type="PROSITE" id="PS51195">
    <property type="entry name" value="Q_MOTIF"/>
    <property type="match status" value="1"/>
</dbReference>
<dbReference type="PROSITE" id="PS51192">
    <property type="entry name" value="HELICASE_ATP_BIND_1"/>
    <property type="match status" value="1"/>
</dbReference>
<dbReference type="SUPFAM" id="SSF52540">
    <property type="entry name" value="P-loop containing nucleoside triphosphate hydrolases"/>
    <property type="match status" value="1"/>
</dbReference>
<dbReference type="InterPro" id="IPR044742">
    <property type="entry name" value="DEAD/DEAH_RhlB"/>
</dbReference>
<dbReference type="AlphaFoldDB" id="A0A382DNG7"/>
<gene>
    <name evidence="10" type="ORF">METZ01_LOCUS192145</name>
</gene>
<name>A0A382DNG7_9ZZZZ</name>
<accession>A0A382DNG7</accession>
<evidence type="ECO:0000256" key="1">
    <source>
        <dbReference type="ARBA" id="ARBA00022490"/>
    </source>
</evidence>
<dbReference type="Pfam" id="PF00270">
    <property type="entry name" value="DEAD"/>
    <property type="match status" value="1"/>
</dbReference>
<dbReference type="PANTHER" id="PTHR47959:SF13">
    <property type="entry name" value="ATP-DEPENDENT RNA HELICASE RHLE"/>
    <property type="match status" value="1"/>
</dbReference>
<dbReference type="InterPro" id="IPR000629">
    <property type="entry name" value="RNA-helicase_DEAD-box_CS"/>
</dbReference>
<dbReference type="PROSITE" id="PS00039">
    <property type="entry name" value="DEAD_ATP_HELICASE"/>
    <property type="match status" value="1"/>
</dbReference>
<evidence type="ECO:0008006" key="11">
    <source>
        <dbReference type="Google" id="ProtNLM"/>
    </source>
</evidence>
<organism evidence="10">
    <name type="scientific">marine metagenome</name>
    <dbReference type="NCBI Taxonomy" id="408172"/>
    <lineage>
        <taxon>unclassified sequences</taxon>
        <taxon>metagenomes</taxon>
        <taxon>ecological metagenomes</taxon>
    </lineage>
</organism>
<evidence type="ECO:0000259" key="8">
    <source>
        <dbReference type="PROSITE" id="PS51194"/>
    </source>
</evidence>
<protein>
    <recommendedName>
        <fullName evidence="11">DEAD/DEAH box helicase</fullName>
    </recommendedName>
</protein>
<dbReference type="InterPro" id="IPR001650">
    <property type="entry name" value="Helicase_C-like"/>
</dbReference>
<proteinExistence type="predicted"/>
<dbReference type="GO" id="GO:0003676">
    <property type="term" value="F:nucleic acid binding"/>
    <property type="evidence" value="ECO:0007669"/>
    <property type="project" value="InterPro"/>
</dbReference>
<feature type="domain" description="DEAD-box RNA helicase Q" evidence="9">
    <location>
        <begin position="12"/>
        <end position="40"/>
    </location>
</feature>
<dbReference type="SMART" id="SM00487">
    <property type="entry name" value="DEXDc"/>
    <property type="match status" value="1"/>
</dbReference>
<dbReference type="InterPro" id="IPR027417">
    <property type="entry name" value="P-loop_NTPase"/>
</dbReference>
<dbReference type="CDD" id="cd18787">
    <property type="entry name" value="SF2_C_DEAD"/>
    <property type="match status" value="1"/>
</dbReference>
<evidence type="ECO:0000256" key="5">
    <source>
        <dbReference type="ARBA" id="ARBA00022840"/>
    </source>
</evidence>
<dbReference type="EMBL" id="UINC01040008">
    <property type="protein sequence ID" value="SVB39291.1"/>
    <property type="molecule type" value="Genomic_DNA"/>
</dbReference>
<dbReference type="SMART" id="SM00490">
    <property type="entry name" value="HELICc"/>
    <property type="match status" value="1"/>
</dbReference>
<keyword evidence="2" id="KW-0547">Nucleotide-binding</keyword>
<dbReference type="FunFam" id="3.40.50.300:FF:000108">
    <property type="entry name" value="ATP-dependent RNA helicase RhlE"/>
    <property type="match status" value="1"/>
</dbReference>
<dbReference type="CDD" id="cd00268">
    <property type="entry name" value="DEADc"/>
    <property type="match status" value="1"/>
</dbReference>
<keyword evidence="4" id="KW-0347">Helicase</keyword>
<keyword evidence="1" id="KW-0963">Cytoplasm</keyword>
<dbReference type="InterPro" id="IPR011545">
    <property type="entry name" value="DEAD/DEAH_box_helicase_dom"/>
</dbReference>
<dbReference type="InterPro" id="IPR050079">
    <property type="entry name" value="DEAD_box_RNA_helicase"/>
</dbReference>
<feature type="region of interest" description="Disordered" evidence="6">
    <location>
        <begin position="389"/>
        <end position="454"/>
    </location>
</feature>
<sequence>MLVNASVQSAQISFETLNLINPICRAVHEEKYTLPTPIQKKAIPHLVQGRDLLGCAQTGTGKTAAFALPILQWLEQNSEVAGPKGVRTLILVPTRELAAQISESFRIYGRYLKIKQAVVYGGVRPTLQIRALSRGVDILVATPGRLLDLFNQRQLRLDKVGVLVLDEADRMLDMGFLPDIKKICSAIPSNRQTMLFSATLPSEIVRLSKNFLNDPVKVSVNPPSSTVDKIEQKVLFVDRGNKFALLESILEEDKNFQRVLVFARTKHGANRIAKKLSKLKISTEAIHGNKSQPARLQALEKFRSGKVRVLVATDIASRGLDVNGITHVINYELPKEAESYVHRIGRTARAGAEGIAISLCDAGEKSYLRTIEREIDRPLNVDQYHPFHSQSIASRSNGKKPDVGNFIKSERRRVRNESTFRLRGGSKNASFSRKRLAGKPVSGKKNNIRKTRIS</sequence>
<dbReference type="GO" id="GO:0016787">
    <property type="term" value="F:hydrolase activity"/>
    <property type="evidence" value="ECO:0007669"/>
    <property type="project" value="UniProtKB-KW"/>
</dbReference>
<feature type="domain" description="Helicase ATP-binding" evidence="7">
    <location>
        <begin position="43"/>
        <end position="218"/>
    </location>
</feature>
<dbReference type="InterPro" id="IPR014001">
    <property type="entry name" value="Helicase_ATP-bd"/>
</dbReference>